<organism evidence="2 3">
    <name type="scientific">Inquilinus limosus MP06</name>
    <dbReference type="NCBI Taxonomy" id="1398085"/>
    <lineage>
        <taxon>Bacteria</taxon>
        <taxon>Pseudomonadati</taxon>
        <taxon>Pseudomonadota</taxon>
        <taxon>Alphaproteobacteria</taxon>
        <taxon>Rhodospirillales</taxon>
        <taxon>Rhodospirillaceae</taxon>
        <taxon>Inquilinus</taxon>
    </lineage>
</organism>
<protein>
    <recommendedName>
        <fullName evidence="1">Fungal lipase-type domain-containing protein</fullName>
    </recommendedName>
</protein>
<dbReference type="InterPro" id="IPR029058">
    <property type="entry name" value="AB_hydrolase_fold"/>
</dbReference>
<gene>
    <name evidence="2" type="ORF">P409_15335</name>
</gene>
<dbReference type="Gene3D" id="3.40.50.1820">
    <property type="entry name" value="alpha/beta hydrolase"/>
    <property type="match status" value="1"/>
</dbReference>
<name>A0A0A0D5Z4_9PROT</name>
<sequence length="339" mass="35906">MTPEQIRQGATGQAGTSPTPFAISYLQLCQISYFSTDQIAEAVPGVPPPGANAPDSSIGSWSVVWGPAKDWDDSNLAYAAAYTDAASNLPVLLVVCLRGTDVHVDDPWGILKQLFEDLRVPDQVALPWEPSTETARIAKGTLSALEVIQKLSSNGQTLSDFVPGYLNANQQPVLVVTGHSLGGALTTVVAPWLQSLGTITTQIVPATFAAPTAGNADFAALFAQDFTYSMRCWNDYDIVPNAWWNLPGIATIYQPCNLAPPGYVTDGLTHFENELKGVSYAQPAADTQLSGSCSSLAKTWIDQAGVQHSTHTYMAPLGGTNIMPPGGTGVPPIVDYKPG</sequence>
<proteinExistence type="predicted"/>
<dbReference type="AlphaFoldDB" id="A0A0A0D5Z4"/>
<dbReference type="Pfam" id="PF01764">
    <property type="entry name" value="Lipase_3"/>
    <property type="match status" value="1"/>
</dbReference>
<comment type="caution">
    <text evidence="2">The sequence shown here is derived from an EMBL/GenBank/DDBJ whole genome shotgun (WGS) entry which is preliminary data.</text>
</comment>
<dbReference type="OrthoDB" id="5522031at2"/>
<dbReference type="PANTHER" id="PTHR45856:SF24">
    <property type="entry name" value="FUNGAL LIPASE-LIKE DOMAIN-CONTAINING PROTEIN"/>
    <property type="match status" value="1"/>
</dbReference>
<reference evidence="2 3" key="1">
    <citation type="submission" date="2014-01" db="EMBL/GenBank/DDBJ databases">
        <title>Genome sequence determination for a cystic fibrosis isolate, Inquilinus limosus.</title>
        <authorList>
            <person name="Pino M."/>
            <person name="Di Conza J."/>
            <person name="Gutkind G."/>
        </authorList>
    </citation>
    <scope>NUCLEOTIDE SEQUENCE [LARGE SCALE GENOMIC DNA]</scope>
    <source>
        <strain evidence="2 3">MP06</strain>
    </source>
</reference>
<dbReference type="RefSeq" id="WP_034838548.1">
    <property type="nucleotide sequence ID" value="NZ_JANX01000174.1"/>
</dbReference>
<feature type="domain" description="Fungal lipase-type" evidence="1">
    <location>
        <begin position="134"/>
        <end position="242"/>
    </location>
</feature>
<dbReference type="GO" id="GO:0006629">
    <property type="term" value="P:lipid metabolic process"/>
    <property type="evidence" value="ECO:0007669"/>
    <property type="project" value="InterPro"/>
</dbReference>
<evidence type="ECO:0000313" key="3">
    <source>
        <dbReference type="Proteomes" id="UP000029995"/>
    </source>
</evidence>
<evidence type="ECO:0000313" key="2">
    <source>
        <dbReference type="EMBL" id="KGM33524.1"/>
    </source>
</evidence>
<dbReference type="EMBL" id="JANX01000174">
    <property type="protein sequence ID" value="KGM33524.1"/>
    <property type="molecule type" value="Genomic_DNA"/>
</dbReference>
<dbReference type="Proteomes" id="UP000029995">
    <property type="component" value="Unassembled WGS sequence"/>
</dbReference>
<accession>A0A0A0D5Z4</accession>
<dbReference type="InterPro" id="IPR051218">
    <property type="entry name" value="Sec_MonoDiacylglyc_Lipase"/>
</dbReference>
<dbReference type="InterPro" id="IPR002921">
    <property type="entry name" value="Fungal_lipase-type"/>
</dbReference>
<dbReference type="SUPFAM" id="SSF53474">
    <property type="entry name" value="alpha/beta-Hydrolases"/>
    <property type="match status" value="1"/>
</dbReference>
<dbReference type="PANTHER" id="PTHR45856">
    <property type="entry name" value="ALPHA/BETA-HYDROLASES SUPERFAMILY PROTEIN"/>
    <property type="match status" value="1"/>
</dbReference>
<evidence type="ECO:0000259" key="1">
    <source>
        <dbReference type="Pfam" id="PF01764"/>
    </source>
</evidence>